<comment type="caution">
    <text evidence="3">The sequence shown here is derived from an EMBL/GenBank/DDBJ whole genome shotgun (WGS) entry which is preliminary data.</text>
</comment>
<evidence type="ECO:0000313" key="3">
    <source>
        <dbReference type="EMBL" id="HCS93700.1"/>
    </source>
</evidence>
<dbReference type="SUPFAM" id="SSF54197">
    <property type="entry name" value="HIT-like"/>
    <property type="match status" value="1"/>
</dbReference>
<name>A0A3D4S4P4_9ENTE</name>
<organism evidence="3 4">
    <name type="scientific">Bavariicoccus seileri</name>
    <dbReference type="NCBI Taxonomy" id="549685"/>
    <lineage>
        <taxon>Bacteria</taxon>
        <taxon>Bacillati</taxon>
        <taxon>Bacillota</taxon>
        <taxon>Bacilli</taxon>
        <taxon>Lactobacillales</taxon>
        <taxon>Enterococcaceae</taxon>
        <taxon>Bavariicoccus</taxon>
    </lineage>
</organism>
<dbReference type="Gene3D" id="3.30.428.10">
    <property type="entry name" value="HIT-like"/>
    <property type="match status" value="1"/>
</dbReference>
<reference evidence="3 4" key="1">
    <citation type="journal article" date="2018" name="Nat. Biotechnol.">
        <title>A standardized bacterial taxonomy based on genome phylogeny substantially revises the tree of life.</title>
        <authorList>
            <person name="Parks D.H."/>
            <person name="Chuvochina M."/>
            <person name="Waite D.W."/>
            <person name="Rinke C."/>
            <person name="Skarshewski A."/>
            <person name="Chaumeil P.A."/>
            <person name="Hugenholtz P."/>
        </authorList>
    </citation>
    <scope>NUCLEOTIDE SEQUENCE [LARGE SCALE GENOMIC DNA]</scope>
    <source>
        <strain evidence="3">UBA11306</strain>
    </source>
</reference>
<evidence type="ECO:0000259" key="2">
    <source>
        <dbReference type="Pfam" id="PF20956"/>
    </source>
</evidence>
<proteinExistence type="predicted"/>
<dbReference type="InterPro" id="IPR046322">
    <property type="entry name" value="DUF4931"/>
</dbReference>
<feature type="domain" description="DUF4931" evidence="1">
    <location>
        <begin position="9"/>
        <end position="130"/>
    </location>
</feature>
<dbReference type="InterPro" id="IPR049285">
    <property type="entry name" value="DUF4931_C"/>
</dbReference>
<dbReference type="AlphaFoldDB" id="A0A3D4S4P4"/>
<dbReference type="EMBL" id="DQHO01000019">
    <property type="protein sequence ID" value="HCS93700.1"/>
    <property type="molecule type" value="Genomic_DNA"/>
</dbReference>
<dbReference type="Proteomes" id="UP000262195">
    <property type="component" value="Unassembled WGS sequence"/>
</dbReference>
<evidence type="ECO:0000259" key="1">
    <source>
        <dbReference type="Pfam" id="PF16285"/>
    </source>
</evidence>
<protein>
    <submittedName>
        <fullName evidence="3">DUF4931 domain-containing protein</fullName>
    </submittedName>
</protein>
<dbReference type="Pfam" id="PF20956">
    <property type="entry name" value="DUF4931_C"/>
    <property type="match status" value="1"/>
</dbReference>
<sequence>MVKEVLTFRVDTARVKPNDMYGQSKCPFCDRPSLTNILNDSGDFMWLMNKYPTLSQTVQTIIIESQAHDTNLTTYSASYMERLWQYIEECWEKMASSGQYASTVLLKNHGPMSGSSLKHPHLQLIGLEKIEATAMRVASDFEGLELYSDDYCQATLSTQPIMGFVELNIISKRHHHSPIVSQVIQALVRYILISYQGNRFNSYNLHGWLFEDKQVIKIIPRWVDSAYYTGFGISQVYNSEELVKIRDEIRTVYLKNLS</sequence>
<accession>A0A3D4S4P4</accession>
<evidence type="ECO:0000313" key="4">
    <source>
        <dbReference type="Proteomes" id="UP000262195"/>
    </source>
</evidence>
<dbReference type="Pfam" id="PF16285">
    <property type="entry name" value="DUF4931_N"/>
    <property type="match status" value="1"/>
</dbReference>
<dbReference type="InterPro" id="IPR036265">
    <property type="entry name" value="HIT-like_sf"/>
</dbReference>
<gene>
    <name evidence="3" type="ORF">DIW15_03185</name>
</gene>
<feature type="domain" description="DUF4931" evidence="2">
    <location>
        <begin position="139"/>
        <end position="253"/>
    </location>
</feature>
<dbReference type="STRING" id="1121105.GCA_000421665_01657"/>